<reference evidence="1 2" key="1">
    <citation type="submission" date="2014-08" db="EMBL/GenBank/DDBJ databases">
        <authorList>
            <person name="Moulin Lionel"/>
        </authorList>
    </citation>
    <scope>NUCLEOTIDE SEQUENCE [LARGE SCALE GENOMIC DNA]</scope>
</reference>
<dbReference type="AlphaFoldDB" id="A0A090GB29"/>
<sequence>MEDRLSGLRGNRLGSFDLHHQVVVPGSIDGEVRGGAELDSLDQVVIDVGIDAGLPEGVERRARRTAADEPGLHVLGRGVRELASFPDEVAVAADQVRTGVAIGLRMDDQNRFADLGLHGGFASQRSRLAVEYDMGRDQAAHHLNGVVVVVAGRVVLLEFSLLVARDIEVILADIVDAIVADGLALLVLQAVARQDHHRAAHPRHDMPRDHRAARGAMIDERPRPGRLEAERHLLARVDQRQRAATESAGRRMEVDIVGERVGIGIDQRELEIVAFMHDHQRARDGAIVSHGIELRAVGVDDHRLLLDLHGELDDLGAALGHLIVSVHERRRHQGPFSRGSPDKSFVAAITGVEPMVATAAAVRTEPSKASRLVSILHLLDFNVSIKPR</sequence>
<evidence type="ECO:0000313" key="1">
    <source>
        <dbReference type="EMBL" id="CDX56300.1"/>
    </source>
</evidence>
<proteinExistence type="predicted"/>
<organism evidence="1 2">
    <name type="scientific">Mesorhizobium plurifarium</name>
    <dbReference type="NCBI Taxonomy" id="69974"/>
    <lineage>
        <taxon>Bacteria</taxon>
        <taxon>Pseudomonadati</taxon>
        <taxon>Pseudomonadota</taxon>
        <taxon>Alphaproteobacteria</taxon>
        <taxon>Hyphomicrobiales</taxon>
        <taxon>Phyllobacteriaceae</taxon>
        <taxon>Mesorhizobium</taxon>
    </lineage>
</organism>
<dbReference type="Proteomes" id="UP000046122">
    <property type="component" value="Unassembled WGS sequence"/>
</dbReference>
<dbReference type="EMBL" id="CCNE01000016">
    <property type="protein sequence ID" value="CDX56300.1"/>
    <property type="molecule type" value="Genomic_DNA"/>
</dbReference>
<protein>
    <submittedName>
        <fullName evidence="1">Copper-containing nitrite reductase (Modular protein)</fullName>
    </submittedName>
</protein>
<name>A0A090GB29_MESPL</name>
<accession>A0A090GB29</accession>
<evidence type="ECO:0000313" key="2">
    <source>
        <dbReference type="Proteomes" id="UP000046122"/>
    </source>
</evidence>
<gene>
    <name evidence="1" type="ORF">MPL3365_230148</name>
</gene>